<dbReference type="PATRIC" id="fig|1141660.3.peg.1448"/>
<evidence type="ECO:0000313" key="1">
    <source>
        <dbReference type="EMBL" id="EKT58490.1"/>
    </source>
</evidence>
<dbReference type="OrthoDB" id="6445057at2"/>
<dbReference type="RefSeq" id="WP_008915286.1">
    <property type="nucleotide sequence ID" value="NZ_CM001773.1"/>
</dbReference>
<dbReference type="HOGENOM" id="CLU_2131269_0_0_6"/>
<name>K8WQS0_9GAMM</name>
<proteinExistence type="predicted"/>
<organism evidence="1 2">
    <name type="scientific">Providencia sneebia DSM 19967</name>
    <dbReference type="NCBI Taxonomy" id="1141660"/>
    <lineage>
        <taxon>Bacteria</taxon>
        <taxon>Pseudomonadati</taxon>
        <taxon>Pseudomonadota</taxon>
        <taxon>Gammaproteobacteria</taxon>
        <taxon>Enterobacterales</taxon>
        <taxon>Morganellaceae</taxon>
        <taxon>Providencia</taxon>
    </lineage>
</organism>
<evidence type="ECO:0000313" key="2">
    <source>
        <dbReference type="Proteomes" id="UP000010290"/>
    </source>
</evidence>
<gene>
    <name evidence="1" type="ORF">OO7_07219</name>
</gene>
<dbReference type="EMBL" id="AKKN01000007">
    <property type="protein sequence ID" value="EKT58490.1"/>
    <property type="molecule type" value="Genomic_DNA"/>
</dbReference>
<dbReference type="PROSITE" id="PS51257">
    <property type="entry name" value="PROKAR_LIPOPROTEIN"/>
    <property type="match status" value="1"/>
</dbReference>
<dbReference type="AlphaFoldDB" id="K8WQS0"/>
<accession>K8WQS0</accession>
<reference evidence="1 2" key="1">
    <citation type="journal article" date="2012" name="BMC Genomics">
        <title>Comparative genomics of bacteria in the genus Providencia isolated from wild Drosophila melanogaster.</title>
        <authorList>
            <person name="Galac M.R."/>
            <person name="Lazzaro B.P."/>
        </authorList>
    </citation>
    <scope>NUCLEOTIDE SEQUENCE [LARGE SCALE GENOMIC DNA]</scope>
    <source>
        <strain evidence="1 2">DSM 19967</strain>
    </source>
</reference>
<sequence length="113" mass="13100">MRYLLCFFLVTMISGCSNYGVNTEHLDLLNNNELCKALGENQAFELQGFDRKSEINRISDEVNLRAAEGTLDKFSCKNISEDTKDYETSRERFKTLNMPYEFKGINIPDNFNH</sequence>
<comment type="caution">
    <text evidence="1">The sequence shown here is derived from an EMBL/GenBank/DDBJ whole genome shotgun (WGS) entry which is preliminary data.</text>
</comment>
<evidence type="ECO:0008006" key="3">
    <source>
        <dbReference type="Google" id="ProtNLM"/>
    </source>
</evidence>
<protein>
    <recommendedName>
        <fullName evidence="3">Lipoprotein</fullName>
    </recommendedName>
</protein>
<dbReference type="Proteomes" id="UP000010290">
    <property type="component" value="Chromosome"/>
</dbReference>
<keyword evidence="2" id="KW-1185">Reference proteome</keyword>